<dbReference type="Proteomes" id="UP000198597">
    <property type="component" value="Unassembled WGS sequence"/>
</dbReference>
<feature type="domain" description="N-acetyltransferase" evidence="1">
    <location>
        <begin position="5"/>
        <end position="160"/>
    </location>
</feature>
<dbReference type="Gene3D" id="3.40.630.30">
    <property type="match status" value="1"/>
</dbReference>
<sequence>MIENIIFSKIIVDDYEKLTDIMTRAFNEDTSMHTKLKEDGPKGYNDGSLIKKLNENIRNTSMKILYKNEVVGAYTIYEGDNETFYLDMLFIDPNYKNKSLGKLTWQHVEETYRTAKKWNVETPEYSKRNHYFYREKCGFILTGEKIYEDGEKSYVFEKQF</sequence>
<dbReference type="GO" id="GO:0016747">
    <property type="term" value="F:acyltransferase activity, transferring groups other than amino-acyl groups"/>
    <property type="evidence" value="ECO:0007669"/>
    <property type="project" value="InterPro"/>
</dbReference>
<dbReference type="STRING" id="94869.SAMN04488529_11010"/>
<evidence type="ECO:0000259" key="1">
    <source>
        <dbReference type="PROSITE" id="PS51186"/>
    </source>
</evidence>
<dbReference type="SUPFAM" id="SSF55729">
    <property type="entry name" value="Acyl-CoA N-acyltransferases (Nat)"/>
    <property type="match status" value="1"/>
</dbReference>
<name>A0A1H0UAW4_9CLOT</name>
<dbReference type="InterPro" id="IPR016181">
    <property type="entry name" value="Acyl_CoA_acyltransferase"/>
</dbReference>
<dbReference type="RefSeq" id="WP_089971187.1">
    <property type="nucleotide sequence ID" value="NZ_FNJM01000010.1"/>
</dbReference>
<dbReference type="EMBL" id="FNJM01000010">
    <property type="protein sequence ID" value="SDP63324.1"/>
    <property type="molecule type" value="Genomic_DNA"/>
</dbReference>
<dbReference type="InterPro" id="IPR000182">
    <property type="entry name" value="GNAT_dom"/>
</dbReference>
<evidence type="ECO:0000313" key="3">
    <source>
        <dbReference type="Proteomes" id="UP000198597"/>
    </source>
</evidence>
<proteinExistence type="predicted"/>
<organism evidence="2 3">
    <name type="scientific">Clostridium gasigenes</name>
    <dbReference type="NCBI Taxonomy" id="94869"/>
    <lineage>
        <taxon>Bacteria</taxon>
        <taxon>Bacillati</taxon>
        <taxon>Bacillota</taxon>
        <taxon>Clostridia</taxon>
        <taxon>Eubacteriales</taxon>
        <taxon>Clostridiaceae</taxon>
        <taxon>Clostridium</taxon>
    </lineage>
</organism>
<protein>
    <submittedName>
        <fullName evidence="2">Acetyltransferase (GNAT) domain-containing protein</fullName>
    </submittedName>
</protein>
<keyword evidence="2" id="KW-0808">Transferase</keyword>
<reference evidence="2 3" key="1">
    <citation type="submission" date="2016-10" db="EMBL/GenBank/DDBJ databases">
        <authorList>
            <person name="de Groot N.N."/>
        </authorList>
    </citation>
    <scope>NUCLEOTIDE SEQUENCE [LARGE SCALE GENOMIC DNA]</scope>
    <source>
        <strain evidence="2 3">DSM 12272</strain>
    </source>
</reference>
<accession>A0A1H0UAW4</accession>
<evidence type="ECO:0000313" key="2">
    <source>
        <dbReference type="EMBL" id="SDP63324.1"/>
    </source>
</evidence>
<gene>
    <name evidence="2" type="ORF">SAMN04488529_11010</name>
</gene>
<dbReference type="Pfam" id="PF00583">
    <property type="entry name" value="Acetyltransf_1"/>
    <property type="match status" value="1"/>
</dbReference>
<dbReference type="OrthoDB" id="9786032at2"/>
<dbReference type="PROSITE" id="PS51186">
    <property type="entry name" value="GNAT"/>
    <property type="match status" value="1"/>
</dbReference>
<dbReference type="AlphaFoldDB" id="A0A1H0UAW4"/>
<keyword evidence="3" id="KW-1185">Reference proteome</keyword>
<dbReference type="CDD" id="cd04301">
    <property type="entry name" value="NAT_SF"/>
    <property type="match status" value="1"/>
</dbReference>